<dbReference type="GO" id="GO:0005737">
    <property type="term" value="C:cytoplasm"/>
    <property type="evidence" value="ECO:0007669"/>
    <property type="project" value="TreeGrafter"/>
</dbReference>
<evidence type="ECO:0000259" key="1">
    <source>
        <dbReference type="PROSITE" id="PS51186"/>
    </source>
</evidence>
<dbReference type="EMBL" id="FPJO01000002">
    <property type="protein sequence ID" value="SFX38377.1"/>
    <property type="molecule type" value="Genomic_DNA"/>
</dbReference>
<organism evidence="2 3">
    <name type="scientific">Streptomyces atratus</name>
    <dbReference type="NCBI Taxonomy" id="1893"/>
    <lineage>
        <taxon>Bacteria</taxon>
        <taxon>Bacillati</taxon>
        <taxon>Actinomycetota</taxon>
        <taxon>Actinomycetes</taxon>
        <taxon>Kitasatosporales</taxon>
        <taxon>Streptomycetaceae</taxon>
        <taxon>Streptomyces</taxon>
    </lineage>
</organism>
<keyword evidence="2" id="KW-0808">Transferase</keyword>
<evidence type="ECO:0000313" key="3">
    <source>
        <dbReference type="Proteomes" id="UP000181909"/>
    </source>
</evidence>
<accession>A0A1K1WLX6</accession>
<feature type="domain" description="N-acetyltransferase" evidence="1">
    <location>
        <begin position="15"/>
        <end position="181"/>
    </location>
</feature>
<dbReference type="RefSeq" id="WP_072484148.1">
    <property type="nucleotide sequence ID" value="NZ_CP108276.1"/>
</dbReference>
<dbReference type="STRING" id="1893.SAMN02787144_1002528"/>
<evidence type="ECO:0000313" key="2">
    <source>
        <dbReference type="EMBL" id="SFX38377.1"/>
    </source>
</evidence>
<sequence length="191" mass="20699">MNDDLVTATLSAGPLLLRPWLAEDLPALIEAYRDPGMRAMLRSQVTDEAEAERWLRVRQEGRESGSYVSFAVVDRDRGGELVGNVALKCPAPGSGSAEVGYWTAAPARGRGVAPLALGALGDWAFEAFAGDGLTRLDLLHRADNEASCRVAEKSGYGFVEVLPARPPWPLDGHRHARLRTGDVLRTRDLLP</sequence>
<dbReference type="OrthoDB" id="2061990at2"/>
<dbReference type="InterPro" id="IPR051908">
    <property type="entry name" value="Ribosomal_N-acetyltransferase"/>
</dbReference>
<gene>
    <name evidence="2" type="ORF">SAMN02787144_1002528</name>
</gene>
<name>A0A1K1WLX6_STRAR</name>
<dbReference type="AlphaFoldDB" id="A0A1K1WLX6"/>
<dbReference type="PANTHER" id="PTHR43441">
    <property type="entry name" value="RIBOSOMAL-PROTEIN-SERINE ACETYLTRANSFERASE"/>
    <property type="match status" value="1"/>
</dbReference>
<dbReference type="GO" id="GO:1990189">
    <property type="term" value="F:protein N-terminal-serine acetyltransferase activity"/>
    <property type="evidence" value="ECO:0007669"/>
    <property type="project" value="TreeGrafter"/>
</dbReference>
<dbReference type="Gene3D" id="3.40.630.30">
    <property type="match status" value="1"/>
</dbReference>
<dbReference type="Proteomes" id="UP000181909">
    <property type="component" value="Unassembled WGS sequence"/>
</dbReference>
<dbReference type="PANTHER" id="PTHR43441:SF10">
    <property type="entry name" value="ACETYLTRANSFERASE"/>
    <property type="match status" value="1"/>
</dbReference>
<dbReference type="InterPro" id="IPR000182">
    <property type="entry name" value="GNAT_dom"/>
</dbReference>
<dbReference type="Pfam" id="PF13302">
    <property type="entry name" value="Acetyltransf_3"/>
    <property type="match status" value="1"/>
</dbReference>
<dbReference type="PROSITE" id="PS51186">
    <property type="entry name" value="GNAT"/>
    <property type="match status" value="1"/>
</dbReference>
<proteinExistence type="predicted"/>
<protein>
    <submittedName>
        <fullName evidence="2">Protein N-acetyltransferase, RimJ/RimL family</fullName>
    </submittedName>
</protein>
<reference evidence="2 3" key="1">
    <citation type="submission" date="2016-11" db="EMBL/GenBank/DDBJ databases">
        <authorList>
            <person name="Jaros S."/>
            <person name="Januszkiewicz K."/>
            <person name="Wedrychowicz H."/>
        </authorList>
    </citation>
    <scope>NUCLEOTIDE SEQUENCE [LARGE SCALE GENOMIC DNA]</scope>
    <source>
        <strain evidence="2 3">OK807</strain>
    </source>
</reference>
<dbReference type="SUPFAM" id="SSF55729">
    <property type="entry name" value="Acyl-CoA N-acyltransferases (Nat)"/>
    <property type="match status" value="1"/>
</dbReference>
<dbReference type="GO" id="GO:0008999">
    <property type="term" value="F:protein-N-terminal-alanine acetyltransferase activity"/>
    <property type="evidence" value="ECO:0007669"/>
    <property type="project" value="TreeGrafter"/>
</dbReference>
<dbReference type="InterPro" id="IPR016181">
    <property type="entry name" value="Acyl_CoA_acyltransferase"/>
</dbReference>